<evidence type="ECO:0000256" key="7">
    <source>
        <dbReference type="ARBA" id="ARBA00022490"/>
    </source>
</evidence>
<comment type="catalytic activity">
    <reaction evidence="1 16">
        <text>(R)-pantothenate + ATP = (R)-4'-phosphopantothenate + ADP + H(+)</text>
        <dbReference type="Rhea" id="RHEA:16373"/>
        <dbReference type="ChEBI" id="CHEBI:10986"/>
        <dbReference type="ChEBI" id="CHEBI:15378"/>
        <dbReference type="ChEBI" id="CHEBI:29032"/>
        <dbReference type="ChEBI" id="CHEBI:30616"/>
        <dbReference type="ChEBI" id="CHEBI:456216"/>
        <dbReference type="EC" id="2.7.1.33"/>
    </reaction>
</comment>
<gene>
    <name evidence="16" type="primary">coaX</name>
    <name evidence="17" type="ORF">CAL26_26010</name>
</gene>
<comment type="subunit">
    <text evidence="5 16">Homodimer.</text>
</comment>
<dbReference type="Proteomes" id="UP000216857">
    <property type="component" value="Unassembled WGS sequence"/>
</dbReference>
<comment type="caution">
    <text evidence="17">The sequence shown here is derived from an EMBL/GenBank/DDBJ whole genome shotgun (WGS) entry which is preliminary data.</text>
</comment>
<accession>A0A261R8B9</accession>
<proteinExistence type="inferred from homology"/>
<evidence type="ECO:0000256" key="9">
    <source>
        <dbReference type="ARBA" id="ARBA00022741"/>
    </source>
</evidence>
<evidence type="ECO:0000256" key="16">
    <source>
        <dbReference type="HAMAP-Rule" id="MF_01274"/>
    </source>
</evidence>
<organism evidence="17 18">
    <name type="scientific">Bordetella genomosp. 9</name>
    <dbReference type="NCBI Taxonomy" id="1416803"/>
    <lineage>
        <taxon>Bacteria</taxon>
        <taxon>Pseudomonadati</taxon>
        <taxon>Pseudomonadota</taxon>
        <taxon>Betaproteobacteria</taxon>
        <taxon>Burkholderiales</taxon>
        <taxon>Alcaligenaceae</taxon>
        <taxon>Bordetella</taxon>
    </lineage>
</organism>
<keyword evidence="18" id="KW-1185">Reference proteome</keyword>
<dbReference type="GO" id="GO:0005524">
    <property type="term" value="F:ATP binding"/>
    <property type="evidence" value="ECO:0007669"/>
    <property type="project" value="UniProtKB-UniRule"/>
</dbReference>
<dbReference type="Pfam" id="PF03309">
    <property type="entry name" value="Pan_kinase"/>
    <property type="match status" value="2"/>
</dbReference>
<feature type="binding site" evidence="16">
    <location>
        <position position="123"/>
    </location>
    <ligand>
        <name>substrate</name>
    </ligand>
</feature>
<name>A0A261R8B9_9BORD</name>
<dbReference type="SUPFAM" id="SSF53067">
    <property type="entry name" value="Actin-like ATPase domain"/>
    <property type="match status" value="2"/>
</dbReference>
<evidence type="ECO:0000256" key="10">
    <source>
        <dbReference type="ARBA" id="ARBA00022777"/>
    </source>
</evidence>
<evidence type="ECO:0000256" key="5">
    <source>
        <dbReference type="ARBA" id="ARBA00011738"/>
    </source>
</evidence>
<feature type="binding site" evidence="16">
    <location>
        <position position="173"/>
    </location>
    <ligand>
        <name>ATP</name>
        <dbReference type="ChEBI" id="CHEBI:30616"/>
    </ligand>
</feature>
<dbReference type="GO" id="GO:0004594">
    <property type="term" value="F:pantothenate kinase activity"/>
    <property type="evidence" value="ECO:0007669"/>
    <property type="project" value="UniProtKB-UniRule"/>
</dbReference>
<evidence type="ECO:0000256" key="2">
    <source>
        <dbReference type="ARBA" id="ARBA00001958"/>
    </source>
</evidence>
<dbReference type="RefSeq" id="WP_094849467.1">
    <property type="nucleotide sequence ID" value="NZ_NEVJ01000003.1"/>
</dbReference>
<dbReference type="GO" id="GO:0015937">
    <property type="term" value="P:coenzyme A biosynthetic process"/>
    <property type="evidence" value="ECO:0007669"/>
    <property type="project" value="UniProtKB-UniRule"/>
</dbReference>
<evidence type="ECO:0000256" key="8">
    <source>
        <dbReference type="ARBA" id="ARBA00022679"/>
    </source>
</evidence>
<keyword evidence="13 16" id="KW-0173">Coenzyme A biosynthesis</keyword>
<sequence length="311" mass="31468">MKTILLIDSGNTRLKVAVVAVGAGGFVGSVDAARAADALAGTVGDRPLAATAGGIRAHAIDTHDAQGFADWLAGLPAAPVGALGTNVAGAARAAGIEAALAQIGCPTRWILPQAQAYGLTSRYTQPEQLGADRWASMLGVMTLRTPMSPTPTAGHTAAERETPSPFVLASFGTATTIDTVSADGVFEGGLILPGPALMKSALAAGTANLPLAQGQVTAYPTDTQQAISSGVAAAQAGAVLRQWLAGVRRYGTPPRIYAAGGGWPEVEGEIRRLLGDAAESMGCLPPTITVIENPVLYGLARIARAENLGLS</sequence>
<evidence type="ECO:0000313" key="18">
    <source>
        <dbReference type="Proteomes" id="UP000216857"/>
    </source>
</evidence>
<dbReference type="PANTHER" id="PTHR34265">
    <property type="entry name" value="TYPE III PANTOTHENATE KINASE"/>
    <property type="match status" value="1"/>
</dbReference>
<dbReference type="OrthoDB" id="9781305at2"/>
<evidence type="ECO:0000256" key="12">
    <source>
        <dbReference type="ARBA" id="ARBA00022958"/>
    </source>
</evidence>
<keyword evidence="12 16" id="KW-0630">Potassium</keyword>
<keyword evidence="11 16" id="KW-0067">ATP-binding</keyword>
<evidence type="ECO:0000256" key="4">
    <source>
        <dbReference type="ARBA" id="ARBA00005225"/>
    </source>
</evidence>
<comment type="similarity">
    <text evidence="14 16">Belongs to the type III pantothenate kinase family.</text>
</comment>
<evidence type="ECO:0000256" key="14">
    <source>
        <dbReference type="ARBA" id="ARBA00038036"/>
    </source>
</evidence>
<dbReference type="UniPathway" id="UPA00241">
    <property type="reaction ID" value="UER00352"/>
</dbReference>
<feature type="binding site" evidence="16">
    <location>
        <begin position="130"/>
        <end position="133"/>
    </location>
    <ligand>
        <name>substrate</name>
    </ligand>
</feature>
<comment type="subcellular location">
    <subcellularLocation>
        <location evidence="3 16">Cytoplasm</location>
    </subcellularLocation>
</comment>
<dbReference type="GO" id="GO:0005737">
    <property type="term" value="C:cytoplasm"/>
    <property type="evidence" value="ECO:0007669"/>
    <property type="project" value="UniProtKB-SubCell"/>
</dbReference>
<comment type="function">
    <text evidence="16">Catalyzes the phosphorylation of pantothenate (Pan), the first step in CoA biosynthesis.</text>
</comment>
<keyword evidence="8 16" id="KW-0808">Transferase</keyword>
<reference evidence="17" key="1">
    <citation type="submission" date="2017-05" db="EMBL/GenBank/DDBJ databases">
        <title>Complete and WGS of Bordetella genogroups.</title>
        <authorList>
            <person name="Spilker T."/>
            <person name="Lipuma J."/>
        </authorList>
    </citation>
    <scope>NUCLEOTIDE SEQUENCE</scope>
    <source>
        <strain evidence="17">AU21707</strain>
    </source>
</reference>
<feature type="binding site" evidence="16">
    <location>
        <position position="223"/>
    </location>
    <ligand>
        <name>substrate</name>
    </ligand>
</feature>
<comment type="cofactor">
    <cofactor evidence="16">
        <name>NH4(+)</name>
        <dbReference type="ChEBI" id="CHEBI:28938"/>
    </cofactor>
    <cofactor evidence="16">
        <name>K(+)</name>
        <dbReference type="ChEBI" id="CHEBI:29103"/>
    </cofactor>
    <text evidence="16">A monovalent cation. Ammonium or potassium.</text>
</comment>
<dbReference type="InterPro" id="IPR043129">
    <property type="entry name" value="ATPase_NBD"/>
</dbReference>
<dbReference type="HAMAP" id="MF_01274">
    <property type="entry name" value="Pantothen_kinase_3"/>
    <property type="match status" value="1"/>
</dbReference>
<keyword evidence="9 16" id="KW-0547">Nucleotide-binding</keyword>
<evidence type="ECO:0000256" key="11">
    <source>
        <dbReference type="ARBA" id="ARBA00022840"/>
    </source>
</evidence>
<comment type="cofactor">
    <cofactor evidence="2">
        <name>K(+)</name>
        <dbReference type="ChEBI" id="CHEBI:29103"/>
    </cofactor>
</comment>
<comment type="pathway">
    <text evidence="4 16">Cofactor biosynthesis; coenzyme A biosynthesis; CoA from (R)-pantothenate: step 1/5.</text>
</comment>
<dbReference type="AlphaFoldDB" id="A0A261R8B9"/>
<dbReference type="InterPro" id="IPR004619">
    <property type="entry name" value="Type_III_PanK"/>
</dbReference>
<evidence type="ECO:0000256" key="15">
    <source>
        <dbReference type="ARBA" id="ARBA00040883"/>
    </source>
</evidence>
<evidence type="ECO:0000256" key="6">
    <source>
        <dbReference type="ARBA" id="ARBA00012102"/>
    </source>
</evidence>
<feature type="active site" description="Proton acceptor" evidence="16">
    <location>
        <position position="132"/>
    </location>
</feature>
<evidence type="ECO:0000256" key="1">
    <source>
        <dbReference type="ARBA" id="ARBA00001206"/>
    </source>
</evidence>
<comment type="caution">
    <text evidence="16">Lacks conserved residue(s) required for the propagation of feature annotation.</text>
</comment>
<dbReference type="EC" id="2.7.1.33" evidence="6 16"/>
<evidence type="ECO:0000313" key="17">
    <source>
        <dbReference type="EMBL" id="OZI20912.1"/>
    </source>
</evidence>
<keyword evidence="10 16" id="KW-0418">Kinase</keyword>
<protein>
    <recommendedName>
        <fullName evidence="15 16">Type III pantothenate kinase</fullName>
        <ecNumber evidence="6 16">2.7.1.33</ecNumber>
    </recommendedName>
    <alternativeName>
        <fullName evidence="16">PanK-III</fullName>
    </alternativeName>
    <alternativeName>
        <fullName evidence="16">Pantothenic acid kinase</fullName>
    </alternativeName>
</protein>
<dbReference type="Gene3D" id="3.30.420.40">
    <property type="match status" value="2"/>
</dbReference>
<evidence type="ECO:0000256" key="13">
    <source>
        <dbReference type="ARBA" id="ARBA00022993"/>
    </source>
</evidence>
<dbReference type="PANTHER" id="PTHR34265:SF1">
    <property type="entry name" value="TYPE III PANTOTHENATE KINASE"/>
    <property type="match status" value="1"/>
</dbReference>
<evidence type="ECO:0000256" key="3">
    <source>
        <dbReference type="ARBA" id="ARBA00004496"/>
    </source>
</evidence>
<feature type="binding site" evidence="16">
    <location>
        <begin position="8"/>
        <end position="15"/>
    </location>
    <ligand>
        <name>ATP</name>
        <dbReference type="ChEBI" id="CHEBI:30616"/>
    </ligand>
</feature>
<keyword evidence="7 16" id="KW-0963">Cytoplasm</keyword>
<dbReference type="EMBL" id="NEVJ01000003">
    <property type="protein sequence ID" value="OZI20912.1"/>
    <property type="molecule type" value="Genomic_DNA"/>
</dbReference>